<dbReference type="EMBL" id="JAGKQQ010000001">
    <property type="protein sequence ID" value="MBP3955337.1"/>
    <property type="molecule type" value="Genomic_DNA"/>
</dbReference>
<dbReference type="SFLD" id="SFLDS00029">
    <property type="entry name" value="Radical_SAM"/>
    <property type="match status" value="1"/>
</dbReference>
<name>A0ABS5BNT3_9BACT</name>
<keyword evidence="4" id="KW-0408">Iron</keyword>
<dbReference type="SMART" id="SM00729">
    <property type="entry name" value="Elp3"/>
    <property type="match status" value="1"/>
</dbReference>
<dbReference type="PROSITE" id="PS51918">
    <property type="entry name" value="RADICAL_SAM"/>
    <property type="match status" value="1"/>
</dbReference>
<dbReference type="InterPro" id="IPR007197">
    <property type="entry name" value="rSAM"/>
</dbReference>
<proteinExistence type="predicted"/>
<dbReference type="InterPro" id="IPR023404">
    <property type="entry name" value="rSAM_horseshoe"/>
</dbReference>
<accession>A0ABS5BNT3</accession>
<dbReference type="CDD" id="cd01335">
    <property type="entry name" value="Radical_SAM"/>
    <property type="match status" value="1"/>
</dbReference>
<dbReference type="InterPro" id="IPR006638">
    <property type="entry name" value="Elp3/MiaA/NifB-like_rSAM"/>
</dbReference>
<keyword evidence="8" id="KW-1185">Reference proteome</keyword>
<organism evidence="7 8">
    <name type="scientific">Gemmata palustris</name>
    <dbReference type="NCBI Taxonomy" id="2822762"/>
    <lineage>
        <taxon>Bacteria</taxon>
        <taxon>Pseudomonadati</taxon>
        <taxon>Planctomycetota</taxon>
        <taxon>Planctomycetia</taxon>
        <taxon>Gemmatales</taxon>
        <taxon>Gemmataceae</taxon>
        <taxon>Gemmata</taxon>
    </lineage>
</organism>
<dbReference type="SFLD" id="SFLDG01082">
    <property type="entry name" value="B12-binding_domain_containing"/>
    <property type="match status" value="1"/>
</dbReference>
<evidence type="ECO:0000256" key="3">
    <source>
        <dbReference type="ARBA" id="ARBA00022723"/>
    </source>
</evidence>
<dbReference type="SUPFAM" id="SSF102114">
    <property type="entry name" value="Radical SAM enzymes"/>
    <property type="match status" value="1"/>
</dbReference>
<comment type="cofactor">
    <cofactor evidence="1">
        <name>[4Fe-4S] cluster</name>
        <dbReference type="ChEBI" id="CHEBI:49883"/>
    </cofactor>
</comment>
<evidence type="ECO:0000313" key="8">
    <source>
        <dbReference type="Proteomes" id="UP000676565"/>
    </source>
</evidence>
<dbReference type="RefSeq" id="WP_210653419.1">
    <property type="nucleotide sequence ID" value="NZ_JAGKQQ010000001.1"/>
</dbReference>
<gene>
    <name evidence="7" type="ORF">J8F10_08595</name>
</gene>
<dbReference type="Pfam" id="PF04055">
    <property type="entry name" value="Radical_SAM"/>
    <property type="match status" value="1"/>
</dbReference>
<evidence type="ECO:0000256" key="2">
    <source>
        <dbReference type="ARBA" id="ARBA00022691"/>
    </source>
</evidence>
<dbReference type="Gene3D" id="3.80.30.20">
    <property type="entry name" value="tm_1862 like domain"/>
    <property type="match status" value="1"/>
</dbReference>
<feature type="domain" description="Radical SAM core" evidence="6">
    <location>
        <begin position="179"/>
        <end position="400"/>
    </location>
</feature>
<evidence type="ECO:0000259" key="6">
    <source>
        <dbReference type="PROSITE" id="PS51918"/>
    </source>
</evidence>
<dbReference type="InterPro" id="IPR058240">
    <property type="entry name" value="rSAM_sf"/>
</dbReference>
<keyword evidence="3" id="KW-0479">Metal-binding</keyword>
<dbReference type="PANTHER" id="PTHR43409:SF16">
    <property type="entry name" value="SLR0320 PROTEIN"/>
    <property type="match status" value="1"/>
</dbReference>
<evidence type="ECO:0000256" key="4">
    <source>
        <dbReference type="ARBA" id="ARBA00023004"/>
    </source>
</evidence>
<evidence type="ECO:0000256" key="5">
    <source>
        <dbReference type="ARBA" id="ARBA00023014"/>
    </source>
</evidence>
<dbReference type="PANTHER" id="PTHR43409">
    <property type="entry name" value="ANAEROBIC MAGNESIUM-PROTOPORPHYRIN IX MONOMETHYL ESTER CYCLASE-RELATED"/>
    <property type="match status" value="1"/>
</dbReference>
<protein>
    <submittedName>
        <fullName evidence="7">Radical SAM protein</fullName>
    </submittedName>
</protein>
<sequence length="480" mass="53086">MGDVPLAFVSAGLTQPKKGGNAFASYNLYLNYGLLGLASMVARCGRTVSVHHGRFDLPEDVCDRLTAAGMARDDSPVFLSIPSVFALPWAARFCRKLKQNNPDARIVAGGRWVMDEDGAWVRSKIPELDLCVYGTAEERIIDLLSPRNWPFIPYTDASPGKLSAARPAFPALDYRLMPDYEDFHPSLEVSRGCGMGCSFCLEASVPLSDMRPAAEVVTALRSYDDLYARGQFGTYFEASFFRPPSPWIIDFCEAYAQAGLRCRWRCETRVDSLTPAGLSALAGAGLKVVDLGLESASRIQLQRMGKTHLPEVYLRRASALLRECKASGVWAKVNVLLYAGETHDTLRETLDWLSSHSQYIKGVSVNPLVVYGRSPSAQSYLTSLEEYGATPVDHEALGRDGYAHMHLSPSIDYAASEALVGHISKMFMSDRDYYDLKYFCYFPRWMDYGHFSRIAAACAPDQLPFSTTGREDSIYVGPAA</sequence>
<reference evidence="7 8" key="1">
    <citation type="submission" date="2021-04" db="EMBL/GenBank/DDBJ databases">
        <authorList>
            <person name="Ivanova A."/>
        </authorList>
    </citation>
    <scope>NUCLEOTIDE SEQUENCE [LARGE SCALE GENOMIC DNA]</scope>
    <source>
        <strain evidence="7 8">G18</strain>
    </source>
</reference>
<evidence type="ECO:0000313" key="7">
    <source>
        <dbReference type="EMBL" id="MBP3955337.1"/>
    </source>
</evidence>
<comment type="caution">
    <text evidence="7">The sequence shown here is derived from an EMBL/GenBank/DDBJ whole genome shotgun (WGS) entry which is preliminary data.</text>
</comment>
<dbReference type="InterPro" id="IPR051198">
    <property type="entry name" value="BchE-like"/>
</dbReference>
<keyword evidence="2" id="KW-0949">S-adenosyl-L-methionine</keyword>
<evidence type="ECO:0000256" key="1">
    <source>
        <dbReference type="ARBA" id="ARBA00001966"/>
    </source>
</evidence>
<dbReference type="Proteomes" id="UP000676565">
    <property type="component" value="Unassembled WGS sequence"/>
</dbReference>
<keyword evidence="5" id="KW-0411">Iron-sulfur</keyword>